<protein>
    <submittedName>
        <fullName evidence="2">Uncharacterized protein</fullName>
    </submittedName>
</protein>
<dbReference type="Proteomes" id="UP000606776">
    <property type="component" value="Unassembled WGS sequence"/>
</dbReference>
<evidence type="ECO:0000313" key="3">
    <source>
        <dbReference type="Proteomes" id="UP000606776"/>
    </source>
</evidence>
<gene>
    <name evidence="2" type="ORF">IQ227_17070</name>
</gene>
<keyword evidence="3" id="KW-1185">Reference proteome</keyword>
<keyword evidence="1" id="KW-0472">Membrane</keyword>
<keyword evidence="1" id="KW-1133">Transmembrane helix</keyword>
<proteinExistence type="predicted"/>
<name>A0ABR9VGS6_9CYAN</name>
<reference evidence="2 3" key="1">
    <citation type="submission" date="2020-10" db="EMBL/GenBank/DDBJ databases">
        <authorList>
            <person name="Castelo-Branco R."/>
            <person name="Eusebio N."/>
            <person name="Adriana R."/>
            <person name="Vieira A."/>
            <person name="Brugerolle De Fraissinette N."/>
            <person name="Rezende De Castro R."/>
            <person name="Schneider M.P."/>
            <person name="Vasconcelos V."/>
            <person name="Leao P.N."/>
        </authorList>
    </citation>
    <scope>NUCLEOTIDE SEQUENCE [LARGE SCALE GENOMIC DNA]</scope>
    <source>
        <strain evidence="2 3">LEGE 00250</strain>
    </source>
</reference>
<accession>A0ABR9VGS6</accession>
<keyword evidence="1" id="KW-0812">Transmembrane</keyword>
<dbReference type="EMBL" id="JADEWB010000111">
    <property type="protein sequence ID" value="MBE9237691.1"/>
    <property type="molecule type" value="Genomic_DNA"/>
</dbReference>
<dbReference type="RefSeq" id="WP_193943462.1">
    <property type="nucleotide sequence ID" value="NZ_JADEWB010000111.1"/>
</dbReference>
<comment type="caution">
    <text evidence="2">The sequence shown here is derived from an EMBL/GenBank/DDBJ whole genome shotgun (WGS) entry which is preliminary data.</text>
</comment>
<evidence type="ECO:0000313" key="2">
    <source>
        <dbReference type="EMBL" id="MBE9237691.1"/>
    </source>
</evidence>
<feature type="transmembrane region" description="Helical" evidence="1">
    <location>
        <begin position="43"/>
        <end position="63"/>
    </location>
</feature>
<organism evidence="2 3">
    <name type="scientific">Sphaerospermopsis aphanizomenoides LEGE 00250</name>
    <dbReference type="NCBI Taxonomy" id="2777972"/>
    <lineage>
        <taxon>Bacteria</taxon>
        <taxon>Bacillati</taxon>
        <taxon>Cyanobacteriota</taxon>
        <taxon>Cyanophyceae</taxon>
        <taxon>Nostocales</taxon>
        <taxon>Aphanizomenonaceae</taxon>
        <taxon>Sphaerospermopsis</taxon>
        <taxon>Sphaerospermopsis aphanizomenoides</taxon>
    </lineage>
</organism>
<evidence type="ECO:0000256" key="1">
    <source>
        <dbReference type="SAM" id="Phobius"/>
    </source>
</evidence>
<sequence>MYIEDILQHQVDKVALNKTFHGLTQTESQKEYAQQEGLNISDLAIALSPLSFVFIWAIFLFIVQKLRSHADNKIAFSVNGLHQVPCKNCKFFSNNHYLKCAVRPDIVLTEEAMNCSEYCPKKGKFTPNKLFR</sequence>